<organism evidence="2 3">
    <name type="scientific">Kribbella ginsengisoli</name>
    <dbReference type="NCBI Taxonomy" id="363865"/>
    <lineage>
        <taxon>Bacteria</taxon>
        <taxon>Bacillati</taxon>
        <taxon>Actinomycetota</taxon>
        <taxon>Actinomycetes</taxon>
        <taxon>Propionibacteriales</taxon>
        <taxon>Kribbellaceae</taxon>
        <taxon>Kribbella</taxon>
    </lineage>
</organism>
<keyword evidence="3" id="KW-1185">Reference proteome</keyword>
<feature type="transmembrane region" description="Helical" evidence="1">
    <location>
        <begin position="40"/>
        <end position="57"/>
    </location>
</feature>
<dbReference type="EMBL" id="BAABAA010000002">
    <property type="protein sequence ID" value="GAA3555381.1"/>
    <property type="molecule type" value="Genomic_DNA"/>
</dbReference>
<keyword evidence="1" id="KW-0812">Transmembrane</keyword>
<sequence>MGRYQPLIWCLTGAATLVVANVAPSWFATAPDHYEWTDPALFMAPFLAVIGGIAGTVRRRRLLRRADGVPNDSEHATRPDVALPLLKMGVRIKRPDVASG</sequence>
<evidence type="ECO:0000256" key="1">
    <source>
        <dbReference type="SAM" id="Phobius"/>
    </source>
</evidence>
<name>A0ABP6WTM6_9ACTN</name>
<reference evidence="3" key="1">
    <citation type="journal article" date="2019" name="Int. J. Syst. Evol. Microbiol.">
        <title>The Global Catalogue of Microorganisms (GCM) 10K type strain sequencing project: providing services to taxonomists for standard genome sequencing and annotation.</title>
        <authorList>
            <consortium name="The Broad Institute Genomics Platform"/>
            <consortium name="The Broad Institute Genome Sequencing Center for Infectious Disease"/>
            <person name="Wu L."/>
            <person name="Ma J."/>
        </authorList>
    </citation>
    <scope>NUCLEOTIDE SEQUENCE [LARGE SCALE GENOMIC DNA]</scope>
    <source>
        <strain evidence="3">JCM 16928</strain>
    </source>
</reference>
<accession>A0ABP6WTM6</accession>
<dbReference type="RefSeq" id="WP_344840274.1">
    <property type="nucleotide sequence ID" value="NZ_BAABAA010000002.1"/>
</dbReference>
<proteinExistence type="predicted"/>
<dbReference type="Proteomes" id="UP001501222">
    <property type="component" value="Unassembled WGS sequence"/>
</dbReference>
<feature type="transmembrane region" description="Helical" evidence="1">
    <location>
        <begin position="7"/>
        <end position="28"/>
    </location>
</feature>
<comment type="caution">
    <text evidence="2">The sequence shown here is derived from an EMBL/GenBank/DDBJ whole genome shotgun (WGS) entry which is preliminary data.</text>
</comment>
<keyword evidence="1" id="KW-1133">Transmembrane helix</keyword>
<keyword evidence="1" id="KW-0472">Membrane</keyword>
<evidence type="ECO:0000313" key="2">
    <source>
        <dbReference type="EMBL" id="GAA3555381.1"/>
    </source>
</evidence>
<gene>
    <name evidence="2" type="ORF">GCM10022235_24150</name>
</gene>
<evidence type="ECO:0000313" key="3">
    <source>
        <dbReference type="Proteomes" id="UP001501222"/>
    </source>
</evidence>
<protein>
    <submittedName>
        <fullName evidence="2">Uncharacterized protein</fullName>
    </submittedName>
</protein>